<dbReference type="EMBL" id="AUSU01000409">
    <property type="protein sequence ID" value="EPS73526.1"/>
    <property type="molecule type" value="Genomic_DNA"/>
</dbReference>
<comment type="caution">
    <text evidence="1">The sequence shown here is derived from an EMBL/GenBank/DDBJ whole genome shotgun (WGS) entry which is preliminary data.</text>
</comment>
<gene>
    <name evidence="1" type="ORF">M569_01234</name>
</gene>
<evidence type="ECO:0000313" key="1">
    <source>
        <dbReference type="EMBL" id="EPS73526.1"/>
    </source>
</evidence>
<proteinExistence type="predicted"/>
<accession>S8D7S8</accession>
<dbReference type="PANTHER" id="PTHR38353:SF2">
    <property type="entry name" value="TROPOMYOSIN"/>
    <property type="match status" value="1"/>
</dbReference>
<dbReference type="OrthoDB" id="1933536at2759"/>
<dbReference type="PANTHER" id="PTHR38353">
    <property type="entry name" value="TROPOMYOSIN"/>
    <property type="match status" value="1"/>
</dbReference>
<dbReference type="AlphaFoldDB" id="S8D7S8"/>
<reference evidence="1 2" key="1">
    <citation type="journal article" date="2013" name="BMC Genomics">
        <title>The miniature genome of a carnivorous plant Genlisea aurea contains a low number of genes and short non-coding sequences.</title>
        <authorList>
            <person name="Leushkin E.V."/>
            <person name="Sutormin R.A."/>
            <person name="Nabieva E.R."/>
            <person name="Penin A.A."/>
            <person name="Kondrashov A.S."/>
            <person name="Logacheva M.D."/>
        </authorList>
    </citation>
    <scope>NUCLEOTIDE SEQUENCE [LARGE SCALE GENOMIC DNA]</scope>
</reference>
<organism evidence="1 2">
    <name type="scientific">Genlisea aurea</name>
    <dbReference type="NCBI Taxonomy" id="192259"/>
    <lineage>
        <taxon>Eukaryota</taxon>
        <taxon>Viridiplantae</taxon>
        <taxon>Streptophyta</taxon>
        <taxon>Embryophyta</taxon>
        <taxon>Tracheophyta</taxon>
        <taxon>Spermatophyta</taxon>
        <taxon>Magnoliopsida</taxon>
        <taxon>eudicotyledons</taxon>
        <taxon>Gunneridae</taxon>
        <taxon>Pentapetalae</taxon>
        <taxon>asterids</taxon>
        <taxon>lamiids</taxon>
        <taxon>Lamiales</taxon>
        <taxon>Lentibulariaceae</taxon>
        <taxon>Genlisea</taxon>
    </lineage>
</organism>
<dbReference type="Proteomes" id="UP000015453">
    <property type="component" value="Unassembled WGS sequence"/>
</dbReference>
<name>S8D7S8_9LAMI</name>
<keyword evidence="2" id="KW-1185">Reference proteome</keyword>
<sequence length="254" mass="29553">MEELFQYMKTLRSQINDVADQTEKLSVEEHMNCTTIEALQIDLDLANEATRLFKEETARTTQVKSQIRLQILKKLKRIASLQSESRTLSQTLELMQQERISLSKKLEDKSAHYNKVSEDISEQLRRQQELIKPQNVAPQMEEGLVKDKIDSGKDHMEMDVCCDQAKIDEMLQQIKEKTVQENNEVPLLLPLLVNDKKREVMDERMLEEELQAVVSCKDKEVKSLESMQHEIRRLKEFSCAMRCCSCGEENSNQC</sequence>
<protein>
    <submittedName>
        <fullName evidence="1">Uncharacterized protein</fullName>
    </submittedName>
</protein>
<evidence type="ECO:0000313" key="2">
    <source>
        <dbReference type="Proteomes" id="UP000015453"/>
    </source>
</evidence>